<dbReference type="RefSeq" id="WP_221445590.1">
    <property type="nucleotide sequence ID" value="NZ_JACHJT010000001.1"/>
</dbReference>
<dbReference type="GO" id="GO:0003824">
    <property type="term" value="F:catalytic activity"/>
    <property type="evidence" value="ECO:0007669"/>
    <property type="project" value="UniProtKB-ARBA"/>
</dbReference>
<accession>A0A7W7RL36</accession>
<evidence type="ECO:0000259" key="1">
    <source>
        <dbReference type="Pfam" id="PF12697"/>
    </source>
</evidence>
<dbReference type="EMBL" id="JACHJT010000001">
    <property type="protein sequence ID" value="MBB4933921.1"/>
    <property type="molecule type" value="Genomic_DNA"/>
</dbReference>
<evidence type="ECO:0000313" key="2">
    <source>
        <dbReference type="EMBL" id="MBB4933921.1"/>
    </source>
</evidence>
<dbReference type="Proteomes" id="UP000523007">
    <property type="component" value="Unassembled WGS sequence"/>
</dbReference>
<dbReference type="InterPro" id="IPR029058">
    <property type="entry name" value="AB_hydrolase_fold"/>
</dbReference>
<proteinExistence type="predicted"/>
<organism evidence="2 3">
    <name type="scientific">Lipingzhangella halophila</name>
    <dbReference type="NCBI Taxonomy" id="1783352"/>
    <lineage>
        <taxon>Bacteria</taxon>
        <taxon>Bacillati</taxon>
        <taxon>Actinomycetota</taxon>
        <taxon>Actinomycetes</taxon>
        <taxon>Streptosporangiales</taxon>
        <taxon>Nocardiopsidaceae</taxon>
        <taxon>Lipingzhangella</taxon>
    </lineage>
</organism>
<sequence length="307" mass="33023">MSTAASDRELHETEVVGTPSLSVRVREGEGTPIVLLHGLGRTLEDWEPFTRSLRRNHPLYAVDMRGHGHSADGVWSLDSFVDDLIRVVGHFGLHRPVVVGHDLGAVAAASFGTRRGDLTGVVGINGYGWPRVATVAHRLGMPCQEAQSHIRAIRRYVMADMSEMLAPMPHTAFERLLDGLRSGPLGLPGEVLTASARRAATVDGDVVSPRPGPRAIRALCGALDEFDADRIRRELRVPALSLVSTGPVHACPGAPQRFSDVLAAQAANELAARAELVTARGVDAPHTMHMTHPETVARLIEDFLAAI</sequence>
<protein>
    <submittedName>
        <fullName evidence="2">Pimeloyl-ACP methyl ester carboxylesterase</fullName>
    </submittedName>
</protein>
<evidence type="ECO:0000313" key="3">
    <source>
        <dbReference type="Proteomes" id="UP000523007"/>
    </source>
</evidence>
<reference evidence="2 3" key="1">
    <citation type="submission" date="2020-08" db="EMBL/GenBank/DDBJ databases">
        <title>Sequencing the genomes of 1000 actinobacteria strains.</title>
        <authorList>
            <person name="Klenk H.-P."/>
        </authorList>
    </citation>
    <scope>NUCLEOTIDE SEQUENCE [LARGE SCALE GENOMIC DNA]</scope>
    <source>
        <strain evidence="2 3">DSM 102030</strain>
    </source>
</reference>
<gene>
    <name evidence="2" type="ORF">F4561_004741</name>
</gene>
<dbReference type="Pfam" id="PF12697">
    <property type="entry name" value="Abhydrolase_6"/>
    <property type="match status" value="1"/>
</dbReference>
<dbReference type="InterPro" id="IPR050266">
    <property type="entry name" value="AB_hydrolase_sf"/>
</dbReference>
<dbReference type="SUPFAM" id="SSF53474">
    <property type="entry name" value="alpha/beta-Hydrolases"/>
    <property type="match status" value="1"/>
</dbReference>
<comment type="caution">
    <text evidence="2">The sequence shown here is derived from an EMBL/GenBank/DDBJ whole genome shotgun (WGS) entry which is preliminary data.</text>
</comment>
<dbReference type="InterPro" id="IPR000073">
    <property type="entry name" value="AB_hydrolase_1"/>
</dbReference>
<name>A0A7W7RL36_9ACTN</name>
<dbReference type="Gene3D" id="3.40.50.1820">
    <property type="entry name" value="alpha/beta hydrolase"/>
    <property type="match status" value="1"/>
</dbReference>
<feature type="domain" description="AB hydrolase-1" evidence="1">
    <location>
        <begin position="33"/>
        <end position="298"/>
    </location>
</feature>
<dbReference type="PANTHER" id="PTHR43798">
    <property type="entry name" value="MONOACYLGLYCEROL LIPASE"/>
    <property type="match status" value="1"/>
</dbReference>
<dbReference type="AlphaFoldDB" id="A0A7W7RL36"/>
<keyword evidence="3" id="KW-1185">Reference proteome</keyword>